<sequence length="249" mass="28243">VPALITIYKKGKESKMFQRCLLLHSVLQLVFDDAKIAMERQLEDPAAVNSESDGSKPVKSKDNVLSRSSSKDLIRTLRQFLARMEICLFNADMAKNEKETYIKYALPYEFKLIDNCSELIEFVNNQKNKLELHVQASLLKIFEERVGELLPPLINVMWSMTIDPKLASDMLPHVHRLLFALNILMRDLPNILVTERDFVVGKGTSEKTISIPGAKMLKLSIDPQTFNANAPGASLTLYRRPNQQDPIEG</sequence>
<protein>
    <submittedName>
        <fullName evidence="1">Uncharacterized protein</fullName>
    </submittedName>
</protein>
<keyword evidence="2" id="KW-1185">Reference proteome</keyword>
<feature type="non-terminal residue" evidence="1">
    <location>
        <position position="1"/>
    </location>
</feature>
<accession>X6LE18</accession>
<feature type="non-terminal residue" evidence="1">
    <location>
        <position position="249"/>
    </location>
</feature>
<evidence type="ECO:0000313" key="1">
    <source>
        <dbReference type="EMBL" id="ETN98969.1"/>
    </source>
</evidence>
<evidence type="ECO:0000313" key="2">
    <source>
        <dbReference type="Proteomes" id="UP000023152"/>
    </source>
</evidence>
<organism evidence="1 2">
    <name type="scientific">Reticulomyxa filosa</name>
    <dbReference type="NCBI Taxonomy" id="46433"/>
    <lineage>
        <taxon>Eukaryota</taxon>
        <taxon>Sar</taxon>
        <taxon>Rhizaria</taxon>
        <taxon>Retaria</taxon>
        <taxon>Foraminifera</taxon>
        <taxon>Monothalamids</taxon>
        <taxon>Reticulomyxidae</taxon>
        <taxon>Reticulomyxa</taxon>
    </lineage>
</organism>
<name>X6LE18_RETFI</name>
<proteinExistence type="predicted"/>
<dbReference type="AlphaFoldDB" id="X6LE18"/>
<comment type="caution">
    <text evidence="1">The sequence shown here is derived from an EMBL/GenBank/DDBJ whole genome shotgun (WGS) entry which is preliminary data.</text>
</comment>
<gene>
    <name evidence="1" type="ORF">RFI_38518</name>
</gene>
<dbReference type="EMBL" id="ASPP01045282">
    <property type="protein sequence ID" value="ETN98969.1"/>
    <property type="molecule type" value="Genomic_DNA"/>
</dbReference>
<reference evidence="1 2" key="1">
    <citation type="journal article" date="2013" name="Curr. Biol.">
        <title>The Genome of the Foraminiferan Reticulomyxa filosa.</title>
        <authorList>
            <person name="Glockner G."/>
            <person name="Hulsmann N."/>
            <person name="Schleicher M."/>
            <person name="Noegel A.A."/>
            <person name="Eichinger L."/>
            <person name="Gallinger C."/>
            <person name="Pawlowski J."/>
            <person name="Sierra R."/>
            <person name="Euteneuer U."/>
            <person name="Pillet L."/>
            <person name="Moustafa A."/>
            <person name="Platzer M."/>
            <person name="Groth M."/>
            <person name="Szafranski K."/>
            <person name="Schliwa M."/>
        </authorList>
    </citation>
    <scope>NUCLEOTIDE SEQUENCE [LARGE SCALE GENOMIC DNA]</scope>
</reference>
<dbReference type="Proteomes" id="UP000023152">
    <property type="component" value="Unassembled WGS sequence"/>
</dbReference>